<sequence length="160" mass="17712">MSTARRERDNSKAERAQHLKQIHDLQEHIQEKERQFMELQEQVNLHWLFSVGLGHDQFLFPALGGLEYDAGVTILGTVPSLVKAWKSPKYPDNSSCTCKELKAQNLSDASKFYGLEPAAVIPAGSERRDRGGGGGIGVAKLRPLFSSIIGEETASDNRSF</sequence>
<organism evidence="2 3">
    <name type="scientific">Nyssa sinensis</name>
    <dbReference type="NCBI Taxonomy" id="561372"/>
    <lineage>
        <taxon>Eukaryota</taxon>
        <taxon>Viridiplantae</taxon>
        <taxon>Streptophyta</taxon>
        <taxon>Embryophyta</taxon>
        <taxon>Tracheophyta</taxon>
        <taxon>Spermatophyta</taxon>
        <taxon>Magnoliopsida</taxon>
        <taxon>eudicotyledons</taxon>
        <taxon>Gunneridae</taxon>
        <taxon>Pentapetalae</taxon>
        <taxon>asterids</taxon>
        <taxon>Cornales</taxon>
        <taxon>Nyssaceae</taxon>
        <taxon>Nyssa</taxon>
    </lineage>
</organism>
<feature type="coiled-coil region" evidence="1">
    <location>
        <begin position="1"/>
        <end position="42"/>
    </location>
</feature>
<gene>
    <name evidence="2" type="ORF">F0562_020124</name>
</gene>
<keyword evidence="3" id="KW-1185">Reference proteome</keyword>
<proteinExistence type="predicted"/>
<dbReference type="OrthoDB" id="10253115at2759"/>
<dbReference type="AlphaFoldDB" id="A0A5J5BTB9"/>
<protein>
    <submittedName>
        <fullName evidence="2">Uncharacterized protein</fullName>
    </submittedName>
</protein>
<dbReference type="PANTHER" id="PTHR35766">
    <property type="entry name" value="OS08G0543600 PROTEIN"/>
    <property type="match status" value="1"/>
</dbReference>
<accession>A0A5J5BTB9</accession>
<reference evidence="2 3" key="1">
    <citation type="submission" date="2019-09" db="EMBL/GenBank/DDBJ databases">
        <title>A chromosome-level genome assembly of the Chinese tupelo Nyssa sinensis.</title>
        <authorList>
            <person name="Yang X."/>
            <person name="Kang M."/>
            <person name="Yang Y."/>
            <person name="Xiong H."/>
            <person name="Wang M."/>
            <person name="Zhang Z."/>
            <person name="Wang Z."/>
            <person name="Wu H."/>
            <person name="Ma T."/>
            <person name="Liu J."/>
            <person name="Xi Z."/>
        </authorList>
    </citation>
    <scope>NUCLEOTIDE SEQUENCE [LARGE SCALE GENOMIC DNA]</scope>
    <source>
        <strain evidence="2">J267</strain>
        <tissue evidence="2">Leaf</tissue>
    </source>
</reference>
<evidence type="ECO:0000256" key="1">
    <source>
        <dbReference type="SAM" id="Coils"/>
    </source>
</evidence>
<dbReference type="PANTHER" id="PTHR35766:SF1">
    <property type="entry name" value="OS08G0543600 PROTEIN"/>
    <property type="match status" value="1"/>
</dbReference>
<evidence type="ECO:0000313" key="2">
    <source>
        <dbReference type="EMBL" id="KAA8545340.1"/>
    </source>
</evidence>
<dbReference type="EMBL" id="CM018033">
    <property type="protein sequence ID" value="KAA8545340.1"/>
    <property type="molecule type" value="Genomic_DNA"/>
</dbReference>
<evidence type="ECO:0000313" key="3">
    <source>
        <dbReference type="Proteomes" id="UP000325577"/>
    </source>
</evidence>
<keyword evidence="1" id="KW-0175">Coiled coil</keyword>
<dbReference type="Proteomes" id="UP000325577">
    <property type="component" value="Linkage Group LG10"/>
</dbReference>
<name>A0A5J5BTB9_9ASTE</name>